<dbReference type="InterPro" id="IPR001164">
    <property type="entry name" value="ArfGAP_dom"/>
</dbReference>
<evidence type="ECO:0000313" key="12">
    <source>
        <dbReference type="RefSeq" id="XP_065664269.1"/>
    </source>
</evidence>
<evidence type="ECO:0000256" key="4">
    <source>
        <dbReference type="ARBA" id="ARBA00022771"/>
    </source>
</evidence>
<feature type="compositionally biased region" description="Basic and acidic residues" evidence="9">
    <location>
        <begin position="509"/>
        <end position="519"/>
    </location>
</feature>
<keyword evidence="5" id="KW-0862">Zinc</keyword>
<dbReference type="CDD" id="cd08833">
    <property type="entry name" value="ArfGap_GIT"/>
    <property type="match status" value="1"/>
</dbReference>
<evidence type="ECO:0000256" key="2">
    <source>
        <dbReference type="ARBA" id="ARBA00022723"/>
    </source>
</evidence>
<evidence type="ECO:0000313" key="11">
    <source>
        <dbReference type="Proteomes" id="UP001652625"/>
    </source>
</evidence>
<dbReference type="PROSITE" id="PS50088">
    <property type="entry name" value="ANK_REPEAT"/>
    <property type="match status" value="1"/>
</dbReference>
<name>A0ABM4CQX1_HYDVU</name>
<dbReference type="SUPFAM" id="SSF48403">
    <property type="entry name" value="Ankyrin repeat"/>
    <property type="match status" value="1"/>
</dbReference>
<evidence type="ECO:0000256" key="7">
    <source>
        <dbReference type="PROSITE-ProRule" id="PRU00023"/>
    </source>
</evidence>
<dbReference type="Gene3D" id="1.10.220.150">
    <property type="entry name" value="Arf GTPase activating protein"/>
    <property type="match status" value="1"/>
</dbReference>
<protein>
    <submittedName>
        <fullName evidence="12">ARF GTPase-activating protein GIT1 isoform X6</fullName>
    </submittedName>
</protein>
<evidence type="ECO:0000256" key="3">
    <source>
        <dbReference type="ARBA" id="ARBA00022737"/>
    </source>
</evidence>
<gene>
    <name evidence="12" type="primary">LOC100202366</name>
</gene>
<dbReference type="PANTHER" id="PTHR46097">
    <property type="entry name" value="G PROTEIN-COUPLED RECEPTOR KINASE INTERACTING ARFGAP"/>
    <property type="match status" value="1"/>
</dbReference>
<dbReference type="SMART" id="SM00105">
    <property type="entry name" value="ArfGap"/>
    <property type="match status" value="1"/>
</dbReference>
<dbReference type="InterPro" id="IPR002110">
    <property type="entry name" value="Ankyrin_rpt"/>
</dbReference>
<dbReference type="Pfam" id="PF01412">
    <property type="entry name" value="ArfGap"/>
    <property type="match status" value="1"/>
</dbReference>
<evidence type="ECO:0000256" key="1">
    <source>
        <dbReference type="ARBA" id="ARBA00022468"/>
    </source>
</evidence>
<feature type="repeat" description="ANK" evidence="7">
    <location>
        <begin position="170"/>
        <end position="202"/>
    </location>
</feature>
<dbReference type="Pfam" id="PF08518">
    <property type="entry name" value="GIT_SHD"/>
    <property type="match status" value="2"/>
</dbReference>
<evidence type="ECO:0000256" key="9">
    <source>
        <dbReference type="SAM" id="MobiDB-lite"/>
    </source>
</evidence>
<dbReference type="InterPro" id="IPR036770">
    <property type="entry name" value="Ankyrin_rpt-contain_sf"/>
</dbReference>
<dbReference type="SUPFAM" id="SSF57863">
    <property type="entry name" value="ArfGap/RecO-like zinc finger"/>
    <property type="match status" value="1"/>
</dbReference>
<evidence type="ECO:0000256" key="8">
    <source>
        <dbReference type="PROSITE-ProRule" id="PRU00288"/>
    </source>
</evidence>
<dbReference type="InterPro" id="IPR013724">
    <property type="entry name" value="GIT_SHD"/>
</dbReference>
<evidence type="ECO:0000256" key="6">
    <source>
        <dbReference type="ARBA" id="ARBA00023043"/>
    </source>
</evidence>
<dbReference type="InterPro" id="IPR037278">
    <property type="entry name" value="ARFGAP/RecO"/>
</dbReference>
<keyword evidence="4 8" id="KW-0863">Zinc-finger</keyword>
<proteinExistence type="predicted"/>
<dbReference type="SMART" id="SM00248">
    <property type="entry name" value="ANK"/>
    <property type="match status" value="3"/>
</dbReference>
<dbReference type="RefSeq" id="XP_065664269.1">
    <property type="nucleotide sequence ID" value="XM_065808197.1"/>
</dbReference>
<dbReference type="SMART" id="SM00555">
    <property type="entry name" value="GIT"/>
    <property type="match status" value="2"/>
</dbReference>
<dbReference type="PANTHER" id="PTHR46097:SF3">
    <property type="entry name" value="ARF GTPASE-ACTIVATING PROTEIN GIT"/>
    <property type="match status" value="1"/>
</dbReference>
<dbReference type="Gene3D" id="1.25.40.20">
    <property type="entry name" value="Ankyrin repeat-containing domain"/>
    <property type="match status" value="1"/>
</dbReference>
<keyword evidence="3" id="KW-0677">Repeat</keyword>
<keyword evidence="11" id="KW-1185">Reference proteome</keyword>
<dbReference type="Proteomes" id="UP001652625">
    <property type="component" value="Chromosome 10"/>
</dbReference>
<feature type="compositionally biased region" description="Basic and acidic residues" evidence="9">
    <location>
        <begin position="464"/>
        <end position="481"/>
    </location>
</feature>
<dbReference type="PROSITE" id="PS50297">
    <property type="entry name" value="ANK_REP_REGION"/>
    <property type="match status" value="1"/>
</dbReference>
<dbReference type="PRINTS" id="PR00405">
    <property type="entry name" value="REVINTRACTNG"/>
</dbReference>
<dbReference type="InterPro" id="IPR047161">
    <property type="entry name" value="GIT-like"/>
</dbReference>
<feature type="region of interest" description="Disordered" evidence="9">
    <location>
        <begin position="464"/>
        <end position="535"/>
    </location>
</feature>
<keyword evidence="1" id="KW-0343">GTPase activation</keyword>
<keyword evidence="2" id="KW-0479">Metal-binding</keyword>
<dbReference type="Pfam" id="PF12205">
    <property type="entry name" value="GIT1_C"/>
    <property type="match status" value="1"/>
</dbReference>
<sequence length="662" mass="74269">MSLTRVKVRTSSETCADCSAAGPEWASINRGVLICDECCSVHRSLGRHISQVRHLRLAPWNTSLFAMTQNLVSNGANLIWEHSLTDASKGVAIGIRKPNPNDNVHPIKSNFIKAKYQLLAFVHRLPNTDDKLSVVDLSKQLYSSVRTGNLETSLRLISLGAQTNYFHPEKGNTPLHVAAAAGQATQCELLVVHGADASALDINEKTPTVVAIENGHIELGFRLIETMYELTDRLTFYLCGRRPDHRNGINYLIPALQDRGIDASSSAKEARCKLQSLNNRLFEELCSDVYDEVDRRENDAVWLATQHHRKLVSDTAVPFLPVNPSFSSTRNQGRQKLARFNALEFATLIVDILHDAKRREGLNVDSNSQSAGIVEKLKPMVDPDYDEIMEDNKEGAFDHRDYDDPQDCDSKSYKGKFQELEEQNHSLGQEVNLLRSMVQKLMQENASLRAQVAQLKFERDDFEQRVDPNKYDRTKTQKTEVHPTPSVQSYSINKREETTNDTKSPAYSDNRKLDAKDQNYNESEEDSADPYRSTEDDIDFQQEIGPSQEDIVNATEQITKKIQELLLAAQSGRSSRYVPCSSNISAAVTDMANLFPKHPSAESVRMALRLMITSAARLQVECRSSALPERNIDQAMLTQQVIQCAYDIAKAAKHLVTTFNSA</sequence>
<accession>A0ABM4CQX1</accession>
<dbReference type="PROSITE" id="PS50115">
    <property type="entry name" value="ARFGAP"/>
    <property type="match status" value="1"/>
</dbReference>
<dbReference type="InterPro" id="IPR022018">
    <property type="entry name" value="GIT1_C"/>
</dbReference>
<keyword evidence="6 7" id="KW-0040">ANK repeat</keyword>
<feature type="domain" description="Arf-GAP" evidence="10">
    <location>
        <begin position="1"/>
        <end position="129"/>
    </location>
</feature>
<evidence type="ECO:0000256" key="5">
    <source>
        <dbReference type="ARBA" id="ARBA00022833"/>
    </source>
</evidence>
<evidence type="ECO:0000259" key="10">
    <source>
        <dbReference type="PROSITE" id="PS50115"/>
    </source>
</evidence>
<dbReference type="GeneID" id="100202366"/>
<dbReference type="Gene3D" id="1.20.5.170">
    <property type="match status" value="1"/>
</dbReference>
<dbReference type="Gene3D" id="1.20.120.330">
    <property type="entry name" value="Nucleotidyltransferases domain 2"/>
    <property type="match status" value="1"/>
</dbReference>
<dbReference type="Pfam" id="PF12796">
    <property type="entry name" value="Ank_2"/>
    <property type="match status" value="1"/>
</dbReference>
<dbReference type="InterPro" id="IPR038508">
    <property type="entry name" value="ArfGAP_dom_sf"/>
</dbReference>
<organism evidence="11 12">
    <name type="scientific">Hydra vulgaris</name>
    <name type="common">Hydra</name>
    <name type="synonym">Hydra attenuata</name>
    <dbReference type="NCBI Taxonomy" id="6087"/>
    <lineage>
        <taxon>Eukaryota</taxon>
        <taxon>Metazoa</taxon>
        <taxon>Cnidaria</taxon>
        <taxon>Hydrozoa</taxon>
        <taxon>Hydroidolina</taxon>
        <taxon>Anthoathecata</taxon>
        <taxon>Aplanulata</taxon>
        <taxon>Hydridae</taxon>
        <taxon>Hydra</taxon>
    </lineage>
</organism>
<reference evidence="12" key="1">
    <citation type="submission" date="2025-08" db="UniProtKB">
        <authorList>
            <consortium name="RefSeq"/>
        </authorList>
    </citation>
    <scope>IDENTIFICATION</scope>
</reference>